<gene>
    <name evidence="12" type="ORF">B0I31_102145</name>
</gene>
<evidence type="ECO:0000256" key="8">
    <source>
        <dbReference type="ARBA" id="ARBA00023136"/>
    </source>
</evidence>
<dbReference type="PROSITE" id="PS00211">
    <property type="entry name" value="ABC_TRANSPORTER_1"/>
    <property type="match status" value="1"/>
</dbReference>
<dbReference type="FunFam" id="3.40.50.300:FF:000854">
    <property type="entry name" value="Multidrug ABC transporter ATP-binding protein"/>
    <property type="match status" value="1"/>
</dbReference>
<keyword evidence="3" id="KW-1003">Cell membrane</keyword>
<dbReference type="InterPro" id="IPR017871">
    <property type="entry name" value="ABC_transporter-like_CS"/>
</dbReference>
<feature type="transmembrane region" description="Helical" evidence="9">
    <location>
        <begin position="127"/>
        <end position="151"/>
    </location>
</feature>
<dbReference type="SMART" id="SM00382">
    <property type="entry name" value="AAA"/>
    <property type="match status" value="1"/>
</dbReference>
<dbReference type="EMBL" id="PYAX01000002">
    <property type="protein sequence ID" value="PSL57167.1"/>
    <property type="molecule type" value="Genomic_DNA"/>
</dbReference>
<keyword evidence="13" id="KW-1185">Reference proteome</keyword>
<dbReference type="PANTHER" id="PTHR43394:SF1">
    <property type="entry name" value="ATP-BINDING CASSETTE SUB-FAMILY B MEMBER 10, MITOCHONDRIAL"/>
    <property type="match status" value="1"/>
</dbReference>
<name>A0A2P8IFD8_SACCR</name>
<dbReference type="Gene3D" id="1.20.1560.10">
    <property type="entry name" value="ABC transporter type 1, transmembrane domain"/>
    <property type="match status" value="1"/>
</dbReference>
<dbReference type="PROSITE" id="PS50893">
    <property type="entry name" value="ABC_TRANSPORTER_2"/>
    <property type="match status" value="1"/>
</dbReference>
<dbReference type="InterPro" id="IPR027417">
    <property type="entry name" value="P-loop_NTPase"/>
</dbReference>
<comment type="subcellular location">
    <subcellularLocation>
        <location evidence="1">Cell membrane</location>
        <topology evidence="1">Multi-pass membrane protein</topology>
    </subcellularLocation>
</comment>
<dbReference type="Proteomes" id="UP000241118">
    <property type="component" value="Unassembled WGS sequence"/>
</dbReference>
<dbReference type="InterPro" id="IPR011527">
    <property type="entry name" value="ABC1_TM_dom"/>
</dbReference>
<keyword evidence="6 12" id="KW-0067">ATP-binding</keyword>
<dbReference type="InterPro" id="IPR039421">
    <property type="entry name" value="Type_1_exporter"/>
</dbReference>
<dbReference type="Pfam" id="PF00664">
    <property type="entry name" value="ABC_membrane"/>
    <property type="match status" value="1"/>
</dbReference>
<evidence type="ECO:0000256" key="3">
    <source>
        <dbReference type="ARBA" id="ARBA00022475"/>
    </source>
</evidence>
<dbReference type="GO" id="GO:0005524">
    <property type="term" value="F:ATP binding"/>
    <property type="evidence" value="ECO:0007669"/>
    <property type="project" value="UniProtKB-KW"/>
</dbReference>
<organism evidence="12 13">
    <name type="scientific">Saccharothrix carnea</name>
    <dbReference type="NCBI Taxonomy" id="1280637"/>
    <lineage>
        <taxon>Bacteria</taxon>
        <taxon>Bacillati</taxon>
        <taxon>Actinomycetota</taxon>
        <taxon>Actinomycetes</taxon>
        <taxon>Pseudonocardiales</taxon>
        <taxon>Pseudonocardiaceae</taxon>
        <taxon>Saccharothrix</taxon>
    </lineage>
</organism>
<dbReference type="InterPro" id="IPR003439">
    <property type="entry name" value="ABC_transporter-like_ATP-bd"/>
</dbReference>
<keyword evidence="4 9" id="KW-0812">Transmembrane</keyword>
<proteinExistence type="predicted"/>
<evidence type="ECO:0000256" key="6">
    <source>
        <dbReference type="ARBA" id="ARBA00022840"/>
    </source>
</evidence>
<evidence type="ECO:0000256" key="5">
    <source>
        <dbReference type="ARBA" id="ARBA00022741"/>
    </source>
</evidence>
<evidence type="ECO:0000256" key="4">
    <source>
        <dbReference type="ARBA" id="ARBA00022692"/>
    </source>
</evidence>
<dbReference type="GO" id="GO:0015421">
    <property type="term" value="F:ABC-type oligopeptide transporter activity"/>
    <property type="evidence" value="ECO:0007669"/>
    <property type="project" value="TreeGrafter"/>
</dbReference>
<comment type="caution">
    <text evidence="12">The sequence shown here is derived from an EMBL/GenBank/DDBJ whole genome shotgun (WGS) entry which is preliminary data.</text>
</comment>
<protein>
    <submittedName>
        <fullName evidence="12">ATP-binding cassette subfamily B protein</fullName>
    </submittedName>
</protein>
<dbReference type="PANTHER" id="PTHR43394">
    <property type="entry name" value="ATP-DEPENDENT PERMEASE MDL1, MITOCHONDRIAL"/>
    <property type="match status" value="1"/>
</dbReference>
<dbReference type="GO" id="GO:0016887">
    <property type="term" value="F:ATP hydrolysis activity"/>
    <property type="evidence" value="ECO:0007669"/>
    <property type="project" value="InterPro"/>
</dbReference>
<dbReference type="Gene3D" id="3.40.50.300">
    <property type="entry name" value="P-loop containing nucleotide triphosphate hydrolases"/>
    <property type="match status" value="1"/>
</dbReference>
<feature type="domain" description="ABC transmembrane type-1" evidence="11">
    <location>
        <begin position="19"/>
        <end position="300"/>
    </location>
</feature>
<dbReference type="InterPro" id="IPR036640">
    <property type="entry name" value="ABC1_TM_sf"/>
</dbReference>
<sequence>MLSRLLRTHLRPYRRELTVVLVLQLIGTVASLYLPSLNADIIDFGIAAGDTGYILSTGGWMVAVSVVQILASIGAVYYSARIAMSFGRDVRAAVFHRVGEFSAREVATLGPSSLITRTTNDVQQVQLLVVMGCTMLVNAPIMCVAGIVMALREDVGLSWLLVVCVPALAIAVGLIVIRMVPQFRLMQERIDEVNRVLREQLAGIRVVRAFVRERAETQRFADVNGALTDTALRVGRLQALIFPVVMLLLNASSVAVLWFGAFRVDSGEMQIGALTAFLSYLMQILMAVMFATFISMMVPRAAVSAERINEVLETESSVLPPTAPLLELPRQTSVEFRAAEFRYPGADEPVLRDIGFRAEAGQRTAVIGSTGTGKTTLLNLVPRLIDVTGGGVLVNGVDVRDIDTDALCGRIGLVPQRPYLFTGTVASNLRYGRPEATDEELWEALEIAQARDFVAEMPGGLEAEIAQGGTNVSGGQRQRLSIARALVRKPDIYLFDDAFSALDLSTDARLRAALRPHTRDAVVVVVAQRVSTILDADRIVVLDGGTVVGIGTHHELLDSCPTYVEIVESQLTSEQAA</sequence>
<feature type="transmembrane region" description="Helical" evidence="9">
    <location>
        <begin position="157"/>
        <end position="180"/>
    </location>
</feature>
<dbReference type="FunFam" id="1.20.1560.10:FF:000040">
    <property type="entry name" value="Multidrug ABC transporter ATP-binding protein"/>
    <property type="match status" value="1"/>
</dbReference>
<evidence type="ECO:0000256" key="7">
    <source>
        <dbReference type="ARBA" id="ARBA00022989"/>
    </source>
</evidence>
<evidence type="ECO:0000256" key="9">
    <source>
        <dbReference type="SAM" id="Phobius"/>
    </source>
</evidence>
<dbReference type="SUPFAM" id="SSF52540">
    <property type="entry name" value="P-loop containing nucleoside triphosphate hydrolases"/>
    <property type="match status" value="1"/>
</dbReference>
<dbReference type="RefSeq" id="WP_106614156.1">
    <property type="nucleotide sequence ID" value="NZ_PYAX01000002.1"/>
</dbReference>
<feature type="transmembrane region" description="Helical" evidence="9">
    <location>
        <begin position="16"/>
        <end position="34"/>
    </location>
</feature>
<dbReference type="InterPro" id="IPR003593">
    <property type="entry name" value="AAA+_ATPase"/>
</dbReference>
<accession>A0A2P8IFD8</accession>
<evidence type="ECO:0000313" key="12">
    <source>
        <dbReference type="EMBL" id="PSL57167.1"/>
    </source>
</evidence>
<keyword evidence="2" id="KW-0813">Transport</keyword>
<feature type="transmembrane region" description="Helical" evidence="9">
    <location>
        <begin position="240"/>
        <end position="261"/>
    </location>
</feature>
<reference evidence="12 13" key="1">
    <citation type="submission" date="2018-03" db="EMBL/GenBank/DDBJ databases">
        <title>Genomic Encyclopedia of Type Strains, Phase III (KMG-III): the genomes of soil and plant-associated and newly described type strains.</title>
        <authorList>
            <person name="Whitman W."/>
        </authorList>
    </citation>
    <scope>NUCLEOTIDE SEQUENCE [LARGE SCALE GENOMIC DNA]</scope>
    <source>
        <strain evidence="12 13">CGMCC 4.7097</strain>
    </source>
</reference>
<dbReference type="CDD" id="cd18548">
    <property type="entry name" value="ABC_6TM_Tm287_like"/>
    <property type="match status" value="1"/>
</dbReference>
<evidence type="ECO:0000259" key="11">
    <source>
        <dbReference type="PROSITE" id="PS50929"/>
    </source>
</evidence>
<dbReference type="PROSITE" id="PS50929">
    <property type="entry name" value="ABC_TM1F"/>
    <property type="match status" value="1"/>
</dbReference>
<feature type="transmembrane region" description="Helical" evidence="9">
    <location>
        <begin position="54"/>
        <end position="78"/>
    </location>
</feature>
<keyword evidence="5" id="KW-0547">Nucleotide-binding</keyword>
<feature type="transmembrane region" description="Helical" evidence="9">
    <location>
        <begin position="273"/>
        <end position="298"/>
    </location>
</feature>
<keyword evidence="7 9" id="KW-1133">Transmembrane helix</keyword>
<evidence type="ECO:0000256" key="2">
    <source>
        <dbReference type="ARBA" id="ARBA00022448"/>
    </source>
</evidence>
<dbReference type="OrthoDB" id="9806127at2"/>
<dbReference type="GO" id="GO:0005886">
    <property type="term" value="C:plasma membrane"/>
    <property type="evidence" value="ECO:0007669"/>
    <property type="project" value="UniProtKB-SubCell"/>
</dbReference>
<evidence type="ECO:0000256" key="1">
    <source>
        <dbReference type="ARBA" id="ARBA00004651"/>
    </source>
</evidence>
<evidence type="ECO:0000259" key="10">
    <source>
        <dbReference type="PROSITE" id="PS50893"/>
    </source>
</evidence>
<keyword evidence="8 9" id="KW-0472">Membrane</keyword>
<dbReference type="Pfam" id="PF00005">
    <property type="entry name" value="ABC_tran"/>
    <property type="match status" value="1"/>
</dbReference>
<feature type="domain" description="ABC transporter" evidence="10">
    <location>
        <begin position="336"/>
        <end position="569"/>
    </location>
</feature>
<evidence type="ECO:0000313" key="13">
    <source>
        <dbReference type="Proteomes" id="UP000241118"/>
    </source>
</evidence>
<dbReference type="SUPFAM" id="SSF90123">
    <property type="entry name" value="ABC transporter transmembrane region"/>
    <property type="match status" value="1"/>
</dbReference>
<dbReference type="AlphaFoldDB" id="A0A2P8IFD8"/>